<dbReference type="AlphaFoldDB" id="A0A1I3E5E0"/>
<keyword evidence="1" id="KW-0732">Signal</keyword>
<organism evidence="2 3">
    <name type="scientific">Halpernia frigidisoli</name>
    <dbReference type="NCBI Taxonomy" id="1125876"/>
    <lineage>
        <taxon>Bacteria</taxon>
        <taxon>Pseudomonadati</taxon>
        <taxon>Bacteroidota</taxon>
        <taxon>Flavobacteriia</taxon>
        <taxon>Flavobacteriales</taxon>
        <taxon>Weeksellaceae</taxon>
        <taxon>Chryseobacterium group</taxon>
        <taxon>Halpernia</taxon>
    </lineage>
</organism>
<dbReference type="STRING" id="1125876.SAMN05443292_0888"/>
<reference evidence="2 3" key="1">
    <citation type="submission" date="2016-10" db="EMBL/GenBank/DDBJ databases">
        <authorList>
            <person name="de Groot N.N."/>
        </authorList>
    </citation>
    <scope>NUCLEOTIDE SEQUENCE [LARGE SCALE GENOMIC DNA]</scope>
    <source>
        <strain evidence="2 3">DSM 26000</strain>
    </source>
</reference>
<gene>
    <name evidence="2" type="ORF">SAMN05443292_0888</name>
</gene>
<accession>A0A1I3E5E0</accession>
<protein>
    <recommendedName>
        <fullName evidence="4">DUF2490 domain-containing protein</fullName>
    </recommendedName>
</protein>
<sequence length="251" mass="29196">MKFTVMFKRMIILVSFLVGLKSFAQEKKVNRENQQWIQYYTQLKFNDKWTLFTDGGFRWKNDLENSSQYIVRTGIYYKLNSSMAVGAGFAHLGFYDNSGKINRVEFRPYQEFNMSTIYKPVTIQHRFRLEERFFNPVVDDKIKSGSDFNFRFRYRLLFTVPVFKLSSTDPTKNVALSVGDEIMINAGKEIVSNVFDQNRLLIGTIVTLDKNFSASLTYNNQFASTKTVGTYNQANIIWLGVTQKINISKSK</sequence>
<evidence type="ECO:0000313" key="2">
    <source>
        <dbReference type="EMBL" id="SFH94220.1"/>
    </source>
</evidence>
<name>A0A1I3E5E0_9FLAO</name>
<dbReference type="EMBL" id="FOQT01000001">
    <property type="protein sequence ID" value="SFH94220.1"/>
    <property type="molecule type" value="Genomic_DNA"/>
</dbReference>
<evidence type="ECO:0008006" key="4">
    <source>
        <dbReference type="Google" id="ProtNLM"/>
    </source>
</evidence>
<dbReference type="Proteomes" id="UP000198931">
    <property type="component" value="Unassembled WGS sequence"/>
</dbReference>
<feature type="chain" id="PRO_5011635653" description="DUF2490 domain-containing protein" evidence="1">
    <location>
        <begin position="25"/>
        <end position="251"/>
    </location>
</feature>
<feature type="signal peptide" evidence="1">
    <location>
        <begin position="1"/>
        <end position="24"/>
    </location>
</feature>
<proteinExistence type="predicted"/>
<dbReference type="InterPro" id="IPR019619">
    <property type="entry name" value="DUF2490"/>
</dbReference>
<evidence type="ECO:0000256" key="1">
    <source>
        <dbReference type="SAM" id="SignalP"/>
    </source>
</evidence>
<dbReference type="OrthoDB" id="1118734at2"/>
<dbReference type="Pfam" id="PF10677">
    <property type="entry name" value="DUF2490"/>
    <property type="match status" value="1"/>
</dbReference>
<keyword evidence="3" id="KW-1185">Reference proteome</keyword>
<evidence type="ECO:0000313" key="3">
    <source>
        <dbReference type="Proteomes" id="UP000198931"/>
    </source>
</evidence>